<evidence type="ECO:0000256" key="1">
    <source>
        <dbReference type="ARBA" id="ARBA00001947"/>
    </source>
</evidence>
<organism evidence="5 6">
    <name type="scientific">Mya arenaria</name>
    <name type="common">Soft-shell clam</name>
    <dbReference type="NCBI Taxonomy" id="6604"/>
    <lineage>
        <taxon>Eukaryota</taxon>
        <taxon>Metazoa</taxon>
        <taxon>Spiralia</taxon>
        <taxon>Lophotrochozoa</taxon>
        <taxon>Mollusca</taxon>
        <taxon>Bivalvia</taxon>
        <taxon>Autobranchia</taxon>
        <taxon>Heteroconchia</taxon>
        <taxon>Euheterodonta</taxon>
        <taxon>Imparidentia</taxon>
        <taxon>Neoheterodontei</taxon>
        <taxon>Myida</taxon>
        <taxon>Myoidea</taxon>
        <taxon>Myidae</taxon>
        <taxon>Mya</taxon>
    </lineage>
</organism>
<evidence type="ECO:0000259" key="4">
    <source>
        <dbReference type="Pfam" id="PF04389"/>
    </source>
</evidence>
<evidence type="ECO:0000256" key="3">
    <source>
        <dbReference type="SAM" id="SignalP"/>
    </source>
</evidence>
<dbReference type="Proteomes" id="UP001164746">
    <property type="component" value="Chromosome 1"/>
</dbReference>
<comment type="similarity">
    <text evidence="2">Belongs to the peptidase M28 family. M28B subfamily.</text>
</comment>
<proteinExistence type="inferred from homology"/>
<gene>
    <name evidence="5" type="ORF">MAR_005995</name>
</gene>
<dbReference type="Pfam" id="PF04389">
    <property type="entry name" value="Peptidase_M28"/>
    <property type="match status" value="1"/>
</dbReference>
<dbReference type="InterPro" id="IPR007484">
    <property type="entry name" value="Peptidase_M28"/>
</dbReference>
<name>A0ABY7D772_MYAAR</name>
<feature type="chain" id="PRO_5047116009" description="Peptidase M28 domain-containing protein" evidence="3">
    <location>
        <begin position="21"/>
        <end position="213"/>
    </location>
</feature>
<evidence type="ECO:0000256" key="2">
    <source>
        <dbReference type="ARBA" id="ARBA00005634"/>
    </source>
</evidence>
<dbReference type="PANTHER" id="PTHR12147">
    <property type="entry name" value="METALLOPEPTIDASE M28 FAMILY MEMBER"/>
    <property type="match status" value="1"/>
</dbReference>
<sequence>MFVVHFICIVGAWSSTKVLAANQDYMKNIISNYFSQPRHHEADLDYKNRSRDLIFSEFKRLGLETTVQNFSQEKVTFSNVIGVSRGFRIGKKDDKIVAVGAHYDTTQNSSGVDDNGSGMAAMFEVARQIDEHRQKGEQINNTVIFMAFDLEEGEGNLMFLDHVVDVIGKTVFNLSEIHMPAAENDGMGTHPSSAPRAVSTMVLVHAMMLLIYD</sequence>
<keyword evidence="6" id="KW-1185">Reference proteome</keyword>
<dbReference type="SUPFAM" id="SSF53187">
    <property type="entry name" value="Zn-dependent exopeptidases"/>
    <property type="match status" value="1"/>
</dbReference>
<feature type="domain" description="Peptidase M28" evidence="4">
    <location>
        <begin position="90"/>
        <end position="152"/>
    </location>
</feature>
<accession>A0ABY7D772</accession>
<dbReference type="InterPro" id="IPR045175">
    <property type="entry name" value="M28_fam"/>
</dbReference>
<reference evidence="5" key="1">
    <citation type="submission" date="2022-11" db="EMBL/GenBank/DDBJ databases">
        <title>Centuries of genome instability and evolution in soft-shell clam transmissible cancer (bioRxiv).</title>
        <authorList>
            <person name="Hart S.F.M."/>
            <person name="Yonemitsu M.A."/>
            <person name="Giersch R.M."/>
            <person name="Beal B.F."/>
            <person name="Arriagada G."/>
            <person name="Davis B.W."/>
            <person name="Ostrander E.A."/>
            <person name="Goff S.P."/>
            <person name="Metzger M.J."/>
        </authorList>
    </citation>
    <scope>NUCLEOTIDE SEQUENCE</scope>
    <source>
        <strain evidence="5">MELC-2E11</strain>
        <tissue evidence="5">Siphon/mantle</tissue>
    </source>
</reference>
<dbReference type="EMBL" id="CP111012">
    <property type="protein sequence ID" value="WAQ93524.1"/>
    <property type="molecule type" value="Genomic_DNA"/>
</dbReference>
<keyword evidence="3" id="KW-0732">Signal</keyword>
<evidence type="ECO:0000313" key="5">
    <source>
        <dbReference type="EMBL" id="WAQ93524.1"/>
    </source>
</evidence>
<comment type="cofactor">
    <cofactor evidence="1">
        <name>Zn(2+)</name>
        <dbReference type="ChEBI" id="CHEBI:29105"/>
    </cofactor>
</comment>
<evidence type="ECO:0000313" key="6">
    <source>
        <dbReference type="Proteomes" id="UP001164746"/>
    </source>
</evidence>
<feature type="signal peptide" evidence="3">
    <location>
        <begin position="1"/>
        <end position="20"/>
    </location>
</feature>
<protein>
    <recommendedName>
        <fullName evidence="4">Peptidase M28 domain-containing protein</fullName>
    </recommendedName>
</protein>
<dbReference type="PANTHER" id="PTHR12147:SF26">
    <property type="entry name" value="PEPTIDASE M28 DOMAIN-CONTAINING PROTEIN"/>
    <property type="match status" value="1"/>
</dbReference>
<dbReference type="Gene3D" id="3.40.630.10">
    <property type="entry name" value="Zn peptidases"/>
    <property type="match status" value="1"/>
</dbReference>